<protein>
    <recommendedName>
        <fullName evidence="1">ZP-C domain-containing protein</fullName>
    </recommendedName>
</protein>
<feature type="domain" description="ZP-C" evidence="1">
    <location>
        <begin position="68"/>
        <end position="135"/>
    </location>
</feature>
<sequence length="147" mass="16684">MVGKRLMTPNLAQHYEYMENGTHFSFVVPFSSPDVSCVYDINTSHALKHSMTLIFSLETMMLMKRLCSCPNPVDPYQVVYHPVWPDVRVGYPSHFKRFEVQMFAFAEDKDNLSTKLFVHCDVVICDTKNPLGGVCGGQCSNPKNSIK</sequence>
<evidence type="ECO:0000259" key="1">
    <source>
        <dbReference type="Pfam" id="PF00100"/>
    </source>
</evidence>
<dbReference type="Gene3D" id="2.60.40.4100">
    <property type="entry name" value="Zona pellucida, ZP-C domain"/>
    <property type="match status" value="1"/>
</dbReference>
<gene>
    <name evidence="2" type="ORF">XENOCAPTIV_006096</name>
</gene>
<evidence type="ECO:0000313" key="3">
    <source>
        <dbReference type="Proteomes" id="UP001434883"/>
    </source>
</evidence>
<name>A0ABV0S5K8_9TELE</name>
<dbReference type="EMBL" id="JAHRIN010068891">
    <property type="protein sequence ID" value="MEQ2215799.1"/>
    <property type="molecule type" value="Genomic_DNA"/>
</dbReference>
<dbReference type="InterPro" id="IPR042235">
    <property type="entry name" value="ZP-C_dom"/>
</dbReference>
<dbReference type="Pfam" id="PF00100">
    <property type="entry name" value="Zona_pellucida"/>
    <property type="match status" value="1"/>
</dbReference>
<keyword evidence="3" id="KW-1185">Reference proteome</keyword>
<dbReference type="PANTHER" id="PTHR47130:SF3">
    <property type="entry name" value="ZONA PELLUCIDA PROTEIN"/>
    <property type="match status" value="1"/>
</dbReference>
<reference evidence="2 3" key="1">
    <citation type="submission" date="2021-06" db="EMBL/GenBank/DDBJ databases">
        <authorList>
            <person name="Palmer J.M."/>
        </authorList>
    </citation>
    <scope>NUCLEOTIDE SEQUENCE [LARGE SCALE GENOMIC DNA]</scope>
    <source>
        <strain evidence="2 3">XC_2019</strain>
        <tissue evidence="2">Muscle</tissue>
    </source>
</reference>
<evidence type="ECO:0000313" key="2">
    <source>
        <dbReference type="EMBL" id="MEQ2215799.1"/>
    </source>
</evidence>
<accession>A0ABV0S5K8</accession>
<dbReference type="Proteomes" id="UP001434883">
    <property type="component" value="Unassembled WGS sequence"/>
</dbReference>
<proteinExistence type="predicted"/>
<comment type="caution">
    <text evidence="2">The sequence shown here is derived from an EMBL/GenBank/DDBJ whole genome shotgun (WGS) entry which is preliminary data.</text>
</comment>
<organism evidence="2 3">
    <name type="scientific">Xenoophorus captivus</name>
    <dbReference type="NCBI Taxonomy" id="1517983"/>
    <lineage>
        <taxon>Eukaryota</taxon>
        <taxon>Metazoa</taxon>
        <taxon>Chordata</taxon>
        <taxon>Craniata</taxon>
        <taxon>Vertebrata</taxon>
        <taxon>Euteleostomi</taxon>
        <taxon>Actinopterygii</taxon>
        <taxon>Neopterygii</taxon>
        <taxon>Teleostei</taxon>
        <taxon>Neoteleostei</taxon>
        <taxon>Acanthomorphata</taxon>
        <taxon>Ovalentaria</taxon>
        <taxon>Atherinomorphae</taxon>
        <taxon>Cyprinodontiformes</taxon>
        <taxon>Goodeidae</taxon>
        <taxon>Xenoophorus</taxon>
    </lineage>
</organism>
<dbReference type="PANTHER" id="PTHR47130">
    <property type="entry name" value="SI:DKEY-19B23.11-RELATED"/>
    <property type="match status" value="1"/>
</dbReference>
<dbReference type="InterPro" id="IPR055355">
    <property type="entry name" value="ZP-C"/>
</dbReference>
<feature type="non-terminal residue" evidence="2">
    <location>
        <position position="147"/>
    </location>
</feature>